<comment type="similarity">
    <text evidence="2">Belongs to the FAD-binding oxidoreductase/transferase type 4 family.</text>
</comment>
<dbReference type="EMBL" id="VMNK01000002">
    <property type="protein sequence ID" value="TVO59311.1"/>
    <property type="molecule type" value="Genomic_DNA"/>
</dbReference>
<dbReference type="InterPro" id="IPR036318">
    <property type="entry name" value="FAD-bd_PCMH-like_sf"/>
</dbReference>
<dbReference type="InterPro" id="IPR016166">
    <property type="entry name" value="FAD-bd_PCMH"/>
</dbReference>
<dbReference type="InterPro" id="IPR016171">
    <property type="entry name" value="Vanillyl_alc_oxidase_C-sub2"/>
</dbReference>
<gene>
    <name evidence="7" type="ORF">FHP91_00935</name>
</gene>
<dbReference type="RefSeq" id="WP_144307829.1">
    <property type="nucleotide sequence ID" value="NZ_VMNK01000002.1"/>
</dbReference>
<keyword evidence="4" id="KW-0274">FAD</keyword>
<evidence type="ECO:0000256" key="1">
    <source>
        <dbReference type="ARBA" id="ARBA00001974"/>
    </source>
</evidence>
<dbReference type="InterPro" id="IPR004113">
    <property type="entry name" value="FAD-bd_oxidored_4_C"/>
</dbReference>
<evidence type="ECO:0000313" key="8">
    <source>
        <dbReference type="Proteomes" id="UP000319502"/>
    </source>
</evidence>
<dbReference type="GO" id="GO:0071949">
    <property type="term" value="F:FAD binding"/>
    <property type="evidence" value="ECO:0007669"/>
    <property type="project" value="InterPro"/>
</dbReference>
<dbReference type="GO" id="GO:0022904">
    <property type="term" value="P:respiratory electron transport chain"/>
    <property type="evidence" value="ECO:0007669"/>
    <property type="project" value="TreeGrafter"/>
</dbReference>
<evidence type="ECO:0000256" key="2">
    <source>
        <dbReference type="ARBA" id="ARBA00008000"/>
    </source>
</evidence>
<dbReference type="SUPFAM" id="SSF55103">
    <property type="entry name" value="FAD-linked oxidases, C-terminal domain"/>
    <property type="match status" value="1"/>
</dbReference>
<keyword evidence="5" id="KW-0560">Oxidoreductase</keyword>
<dbReference type="Gene3D" id="3.30.70.2740">
    <property type="match status" value="1"/>
</dbReference>
<evidence type="ECO:0000313" key="7">
    <source>
        <dbReference type="EMBL" id="TVO59311.1"/>
    </source>
</evidence>
<dbReference type="Pfam" id="PF01565">
    <property type="entry name" value="FAD_binding_4"/>
    <property type="match status" value="1"/>
</dbReference>
<dbReference type="Gene3D" id="1.10.45.10">
    <property type="entry name" value="Vanillyl-alcohol Oxidase, Chain A, domain 4"/>
    <property type="match status" value="1"/>
</dbReference>
<dbReference type="InterPro" id="IPR006094">
    <property type="entry name" value="Oxid_FAD_bind_N"/>
</dbReference>
<dbReference type="AlphaFoldDB" id="A0A557R2C2"/>
<feature type="domain" description="FAD-binding PCMH-type" evidence="6">
    <location>
        <begin position="33"/>
        <end position="213"/>
    </location>
</feature>
<keyword evidence="3" id="KW-0285">Flavoprotein</keyword>
<evidence type="ECO:0000256" key="4">
    <source>
        <dbReference type="ARBA" id="ARBA00022827"/>
    </source>
</evidence>
<dbReference type="Pfam" id="PF02913">
    <property type="entry name" value="FAD-oxidase_C"/>
    <property type="match status" value="1"/>
</dbReference>
<keyword evidence="8" id="KW-1185">Reference proteome</keyword>
<dbReference type="OrthoDB" id="8522822at2"/>
<dbReference type="Gene3D" id="3.30.465.10">
    <property type="match status" value="1"/>
</dbReference>
<comment type="cofactor">
    <cofactor evidence="1">
        <name>FAD</name>
        <dbReference type="ChEBI" id="CHEBI:57692"/>
    </cofactor>
</comment>
<proteinExistence type="inferred from homology"/>
<dbReference type="PANTHER" id="PTHR43716:SF1">
    <property type="entry name" value="D-2-HYDROXYGLUTARATE DEHYDROGENASE, MITOCHONDRIAL"/>
    <property type="match status" value="1"/>
</dbReference>
<name>A0A557R2C2_9RHOO</name>
<evidence type="ECO:0000256" key="3">
    <source>
        <dbReference type="ARBA" id="ARBA00022630"/>
    </source>
</evidence>
<organism evidence="7 8">
    <name type="scientific">Denitromonas halophila</name>
    <dbReference type="NCBI Taxonomy" id="1629404"/>
    <lineage>
        <taxon>Bacteria</taxon>
        <taxon>Pseudomonadati</taxon>
        <taxon>Pseudomonadota</taxon>
        <taxon>Betaproteobacteria</taxon>
        <taxon>Rhodocyclales</taxon>
        <taxon>Zoogloeaceae</taxon>
        <taxon>Denitromonas</taxon>
    </lineage>
</organism>
<evidence type="ECO:0000256" key="5">
    <source>
        <dbReference type="ARBA" id="ARBA00023002"/>
    </source>
</evidence>
<comment type="caution">
    <text evidence="7">The sequence shown here is derived from an EMBL/GenBank/DDBJ whole genome shotgun (WGS) entry which is preliminary data.</text>
</comment>
<accession>A0A557R2C2</accession>
<dbReference type="InterPro" id="IPR016164">
    <property type="entry name" value="FAD-linked_Oxase-like_C"/>
</dbReference>
<dbReference type="PROSITE" id="PS51387">
    <property type="entry name" value="FAD_PCMH"/>
    <property type="match status" value="1"/>
</dbReference>
<sequence>MGDVLRALIDALGEDVVVHGEAVAARATSYWDASPTRAMAVLRPRTTEEVSVALAICHRFDQPVVTQGGLTGCVQGAVASEKELILSLERMSAIESIDPVGGTATVQAGVTLQAMQEAARAQDLLFALDLGARGSCTIGGNVATNAGGINVLRYGMMRALVLGLEAVLADGTVLSSMNQMLKNNAGYDLKQLMIGTEGTLGIVTRVVLRLHPLPTSCNAALVALESFDRVTELLSRMQRDLAGTLSAFEVMWNDYYRAATEPGGHRAPMDRDYPFYVMLQAEGADAAADAARFETLLENAFEAGLIVDAVIPKSESERRALWEVREDFEAMLHGRTTFLYDVSLPIREMTSYVTEMRANIAAEWPDARCIVFGHMADGNLHLFVQPGVDGAEHAVCDEAVYAPLKSRHGSVSAEHGIGAEKRAWLGYCRSEGEIAVMRALKQALDPKQLLNPGRIFDPA</sequence>
<dbReference type="InterPro" id="IPR051264">
    <property type="entry name" value="FAD-oxidored/transferase_4"/>
</dbReference>
<evidence type="ECO:0000259" key="6">
    <source>
        <dbReference type="PROSITE" id="PS51387"/>
    </source>
</evidence>
<dbReference type="FunFam" id="1.10.45.10:FF:000001">
    <property type="entry name" value="D-lactate dehydrogenase mitochondrial"/>
    <property type="match status" value="1"/>
</dbReference>
<reference evidence="7 8" key="1">
    <citation type="submission" date="2019-07" db="EMBL/GenBank/DDBJ databases">
        <title>The pathways for chlorine oxyanion respiration interact through the shared metabolite chlorate.</title>
        <authorList>
            <person name="Barnum T.P."/>
            <person name="Cheng Y."/>
            <person name="Hill K.A."/>
            <person name="Lucas L.N."/>
            <person name="Carlson H.K."/>
            <person name="Coates J.D."/>
        </authorList>
    </citation>
    <scope>NUCLEOTIDE SEQUENCE [LARGE SCALE GENOMIC DNA]</scope>
    <source>
        <strain evidence="7 8">SFB-3</strain>
    </source>
</reference>
<dbReference type="Gene3D" id="3.30.70.2190">
    <property type="match status" value="1"/>
</dbReference>
<dbReference type="Proteomes" id="UP000319502">
    <property type="component" value="Unassembled WGS sequence"/>
</dbReference>
<dbReference type="InterPro" id="IPR016169">
    <property type="entry name" value="FAD-bd_PCMH_sub2"/>
</dbReference>
<dbReference type="PANTHER" id="PTHR43716">
    <property type="entry name" value="D-2-HYDROXYGLUTARATE DEHYDROGENASE, MITOCHONDRIAL"/>
    <property type="match status" value="1"/>
</dbReference>
<dbReference type="Gene3D" id="3.30.43.10">
    <property type="entry name" value="Uridine Diphospho-n-acetylenolpyruvylglucosamine Reductase, domain 2"/>
    <property type="match status" value="1"/>
</dbReference>
<dbReference type="GO" id="GO:0016491">
    <property type="term" value="F:oxidoreductase activity"/>
    <property type="evidence" value="ECO:0007669"/>
    <property type="project" value="UniProtKB-KW"/>
</dbReference>
<dbReference type="SUPFAM" id="SSF56176">
    <property type="entry name" value="FAD-binding/transporter-associated domain-like"/>
    <property type="match status" value="1"/>
</dbReference>
<dbReference type="InterPro" id="IPR016167">
    <property type="entry name" value="FAD-bd_PCMH_sub1"/>
</dbReference>
<protein>
    <submittedName>
        <fullName evidence="7">FAD-binding oxidoreductase</fullName>
    </submittedName>
</protein>